<keyword evidence="7 10" id="KW-0238">DNA-binding</keyword>
<dbReference type="PANTHER" id="PTHR30349">
    <property type="entry name" value="PHAGE INTEGRASE-RELATED"/>
    <property type="match status" value="1"/>
</dbReference>
<comment type="similarity">
    <text evidence="2 10">Belongs to the 'phage' integrase family. XerC subfamily.</text>
</comment>
<evidence type="ECO:0000256" key="4">
    <source>
        <dbReference type="ARBA" id="ARBA00022618"/>
    </source>
</evidence>
<dbReference type="InterPro" id="IPR002104">
    <property type="entry name" value="Integrase_catalytic"/>
</dbReference>
<dbReference type="Pfam" id="PF02899">
    <property type="entry name" value="Phage_int_SAM_1"/>
    <property type="match status" value="1"/>
</dbReference>
<protein>
    <recommendedName>
        <fullName evidence="10 11">Tyrosine recombinase XerC</fullName>
    </recommendedName>
</protein>
<keyword evidence="4 10" id="KW-0132">Cell division</keyword>
<keyword evidence="8 10" id="KW-0233">DNA recombination</keyword>
<proteinExistence type="inferred from homology"/>
<feature type="domain" description="Core-binding (CB)" evidence="13">
    <location>
        <begin position="6"/>
        <end position="93"/>
    </location>
</feature>
<comment type="subcellular location">
    <subcellularLocation>
        <location evidence="1 10">Cytoplasm</location>
    </subcellularLocation>
</comment>
<comment type="subunit">
    <text evidence="10">Forms a cyclic heterotetrameric complex composed of two molecules of XerC and two molecules of XerD.</text>
</comment>
<sequence length="305" mass="35100">MVEQSENKQADVKEFLQYLVVERHYSEDTQRAYREDLADFTQCLTASGHFSTFEQVDRLDVETYLSDLADRGLARSSVARKMSSLRSFYRYLIRVGKCAVNPFELVETKKSHNHLPSFFYEQEIQELFTTTAGDSPLDQRNDALLEVLYGTGMRVSECANLTLPQIDFDLEVILVHGKGNKDRYVPFGDYAKRALQRYLKDGRVQLMKKAAPSACVFVNQRGTPITPRGIEYILDQLIKRTSLTADIHPHMLRHSFATHMLNHGADLRTVQELLGHASLSTTQIYTHVTSDHLKQDYMKFYPRHN</sequence>
<dbReference type="InterPro" id="IPR013762">
    <property type="entry name" value="Integrase-like_cat_sf"/>
</dbReference>
<dbReference type="CDD" id="cd00798">
    <property type="entry name" value="INT_XerDC_C"/>
    <property type="match status" value="1"/>
</dbReference>
<dbReference type="InterPro" id="IPR044068">
    <property type="entry name" value="CB"/>
</dbReference>
<dbReference type="InterPro" id="IPR050090">
    <property type="entry name" value="Tyrosine_recombinase_XerCD"/>
</dbReference>
<evidence type="ECO:0000256" key="6">
    <source>
        <dbReference type="ARBA" id="ARBA00022908"/>
    </source>
</evidence>
<dbReference type="Proteomes" id="UP001597249">
    <property type="component" value="Unassembled WGS sequence"/>
</dbReference>
<accession>A0ABW4B5Q8</accession>
<dbReference type="InterPro" id="IPR004107">
    <property type="entry name" value="Integrase_SAM-like_N"/>
</dbReference>
<dbReference type="Gene3D" id="1.10.150.130">
    <property type="match status" value="1"/>
</dbReference>
<feature type="active site" evidence="10">
    <location>
        <position position="178"/>
    </location>
</feature>
<dbReference type="NCBIfam" id="TIGR02224">
    <property type="entry name" value="recomb_XerC"/>
    <property type="match status" value="1"/>
</dbReference>
<feature type="active site" evidence="10">
    <location>
        <position position="253"/>
    </location>
</feature>
<evidence type="ECO:0000256" key="10">
    <source>
        <dbReference type="HAMAP-Rule" id="MF_01808"/>
    </source>
</evidence>
<dbReference type="InterPro" id="IPR011931">
    <property type="entry name" value="Recomb_XerC"/>
</dbReference>
<evidence type="ECO:0000256" key="8">
    <source>
        <dbReference type="ARBA" id="ARBA00023172"/>
    </source>
</evidence>
<feature type="active site" evidence="10">
    <location>
        <position position="154"/>
    </location>
</feature>
<name>A0ABW4B5Q8_9LACO</name>
<comment type="caution">
    <text evidence="14">The sequence shown here is derived from an EMBL/GenBank/DDBJ whole genome shotgun (WGS) entry which is preliminary data.</text>
</comment>
<feature type="active site" evidence="10">
    <location>
        <position position="276"/>
    </location>
</feature>
<evidence type="ECO:0000256" key="9">
    <source>
        <dbReference type="ARBA" id="ARBA00023306"/>
    </source>
</evidence>
<dbReference type="Gene3D" id="1.10.443.10">
    <property type="entry name" value="Intergrase catalytic core"/>
    <property type="match status" value="1"/>
</dbReference>
<feature type="active site" description="O-(3'-phospho-DNA)-tyrosine intermediate" evidence="10">
    <location>
        <position position="285"/>
    </location>
</feature>
<comment type="function">
    <text evidence="10">Site-specific tyrosine recombinase, which acts by catalyzing the cutting and rejoining of the recombining DNA molecules. The XerC-XerD complex is essential to convert dimers of the bacterial chromosome into monomers to permit their segregation at cell division. It also contributes to the segregational stability of plasmids.</text>
</comment>
<reference evidence="15" key="1">
    <citation type="journal article" date="2019" name="Int. J. Syst. Evol. Microbiol.">
        <title>The Global Catalogue of Microorganisms (GCM) 10K type strain sequencing project: providing services to taxonomists for standard genome sequencing and annotation.</title>
        <authorList>
            <consortium name="The Broad Institute Genomics Platform"/>
            <consortium name="The Broad Institute Genome Sequencing Center for Infectious Disease"/>
            <person name="Wu L."/>
            <person name="Ma J."/>
        </authorList>
    </citation>
    <scope>NUCLEOTIDE SEQUENCE [LARGE SCALE GENOMIC DNA]</scope>
    <source>
        <strain evidence="15">CCM 8911</strain>
    </source>
</reference>
<dbReference type="EMBL" id="JBHTMO010000001">
    <property type="protein sequence ID" value="MFD1392021.1"/>
    <property type="molecule type" value="Genomic_DNA"/>
</dbReference>
<keyword evidence="6 10" id="KW-0229">DNA integration</keyword>
<keyword evidence="15" id="KW-1185">Reference proteome</keyword>
<keyword evidence="3 10" id="KW-0963">Cytoplasm</keyword>
<dbReference type="PANTHER" id="PTHR30349:SF77">
    <property type="entry name" value="TYROSINE RECOMBINASE XERC"/>
    <property type="match status" value="1"/>
</dbReference>
<feature type="domain" description="Tyr recombinase" evidence="12">
    <location>
        <begin position="114"/>
        <end position="298"/>
    </location>
</feature>
<organism evidence="14 15">
    <name type="scientific">Lacticaseibacillus jixianensis</name>
    <dbReference type="NCBI Taxonomy" id="2486012"/>
    <lineage>
        <taxon>Bacteria</taxon>
        <taxon>Bacillati</taxon>
        <taxon>Bacillota</taxon>
        <taxon>Bacilli</taxon>
        <taxon>Lactobacillales</taxon>
        <taxon>Lactobacillaceae</taxon>
        <taxon>Lacticaseibacillus</taxon>
    </lineage>
</organism>
<dbReference type="InterPro" id="IPR010998">
    <property type="entry name" value="Integrase_recombinase_N"/>
</dbReference>
<dbReference type="PROSITE" id="PS51900">
    <property type="entry name" value="CB"/>
    <property type="match status" value="1"/>
</dbReference>
<dbReference type="NCBIfam" id="NF040815">
    <property type="entry name" value="recomb_XerA_Arch"/>
    <property type="match status" value="1"/>
</dbReference>
<evidence type="ECO:0000256" key="5">
    <source>
        <dbReference type="ARBA" id="ARBA00022829"/>
    </source>
</evidence>
<dbReference type="Pfam" id="PF00589">
    <property type="entry name" value="Phage_integrase"/>
    <property type="match status" value="1"/>
</dbReference>
<evidence type="ECO:0000256" key="11">
    <source>
        <dbReference type="NCBIfam" id="TIGR02224"/>
    </source>
</evidence>
<evidence type="ECO:0000313" key="14">
    <source>
        <dbReference type="EMBL" id="MFD1392021.1"/>
    </source>
</evidence>
<evidence type="ECO:0000259" key="12">
    <source>
        <dbReference type="PROSITE" id="PS51898"/>
    </source>
</evidence>
<gene>
    <name evidence="10 14" type="primary">xerC</name>
    <name evidence="14" type="ORF">ACFQ3L_00260</name>
</gene>
<dbReference type="HAMAP" id="MF_01808">
    <property type="entry name" value="Recomb_XerC_XerD"/>
    <property type="match status" value="1"/>
</dbReference>
<evidence type="ECO:0000256" key="3">
    <source>
        <dbReference type="ARBA" id="ARBA00022490"/>
    </source>
</evidence>
<dbReference type="PROSITE" id="PS51898">
    <property type="entry name" value="TYR_RECOMBINASE"/>
    <property type="match status" value="1"/>
</dbReference>
<dbReference type="InterPro" id="IPR011010">
    <property type="entry name" value="DNA_brk_join_enz"/>
</dbReference>
<evidence type="ECO:0000256" key="1">
    <source>
        <dbReference type="ARBA" id="ARBA00004496"/>
    </source>
</evidence>
<keyword evidence="5 10" id="KW-0159">Chromosome partition</keyword>
<dbReference type="SUPFAM" id="SSF56349">
    <property type="entry name" value="DNA breaking-rejoining enzymes"/>
    <property type="match status" value="1"/>
</dbReference>
<evidence type="ECO:0000259" key="13">
    <source>
        <dbReference type="PROSITE" id="PS51900"/>
    </source>
</evidence>
<dbReference type="NCBIfam" id="NF001399">
    <property type="entry name" value="PRK00283.1"/>
    <property type="match status" value="1"/>
</dbReference>
<dbReference type="RefSeq" id="WP_125584480.1">
    <property type="nucleotide sequence ID" value="NZ_JBHTMO010000001.1"/>
</dbReference>
<evidence type="ECO:0000256" key="2">
    <source>
        <dbReference type="ARBA" id="ARBA00006657"/>
    </source>
</evidence>
<dbReference type="InterPro" id="IPR023009">
    <property type="entry name" value="Tyrosine_recombinase_XerC/XerD"/>
</dbReference>
<feature type="active site" evidence="10">
    <location>
        <position position="250"/>
    </location>
</feature>
<evidence type="ECO:0000256" key="7">
    <source>
        <dbReference type="ARBA" id="ARBA00023125"/>
    </source>
</evidence>
<evidence type="ECO:0000313" key="15">
    <source>
        <dbReference type="Proteomes" id="UP001597249"/>
    </source>
</evidence>
<keyword evidence="9 10" id="KW-0131">Cell cycle</keyword>